<accession>A0AAV4H1U1</accession>
<name>A0AAV4H1U1_9GAST</name>
<protein>
    <submittedName>
        <fullName evidence="2">Uncharacterized protein</fullName>
    </submittedName>
</protein>
<reference evidence="2 3" key="1">
    <citation type="journal article" date="2021" name="Elife">
        <title>Chloroplast acquisition without the gene transfer in kleptoplastic sea slugs, Plakobranchus ocellatus.</title>
        <authorList>
            <person name="Maeda T."/>
            <person name="Takahashi S."/>
            <person name="Yoshida T."/>
            <person name="Shimamura S."/>
            <person name="Takaki Y."/>
            <person name="Nagai Y."/>
            <person name="Toyoda A."/>
            <person name="Suzuki Y."/>
            <person name="Arimoto A."/>
            <person name="Ishii H."/>
            <person name="Satoh N."/>
            <person name="Nishiyama T."/>
            <person name="Hasebe M."/>
            <person name="Maruyama T."/>
            <person name="Minagawa J."/>
            <person name="Obokata J."/>
            <person name="Shigenobu S."/>
        </authorList>
    </citation>
    <scope>NUCLEOTIDE SEQUENCE [LARGE SCALE GENOMIC DNA]</scope>
</reference>
<evidence type="ECO:0000256" key="1">
    <source>
        <dbReference type="SAM" id="MobiDB-lite"/>
    </source>
</evidence>
<feature type="region of interest" description="Disordered" evidence="1">
    <location>
        <begin position="1"/>
        <end position="24"/>
    </location>
</feature>
<gene>
    <name evidence="2" type="ORF">ElyMa_002593100</name>
</gene>
<evidence type="ECO:0000313" key="2">
    <source>
        <dbReference type="EMBL" id="GFR91435.1"/>
    </source>
</evidence>
<keyword evidence="3" id="KW-1185">Reference proteome</keyword>
<sequence>MLPPCRLERDLEETRESARDKQHHMECDISDLRESLEDAKNEINYLTQFKKGYDDMYY</sequence>
<feature type="non-terminal residue" evidence="2">
    <location>
        <position position="58"/>
    </location>
</feature>
<dbReference type="AlphaFoldDB" id="A0AAV4H1U1"/>
<proteinExistence type="predicted"/>
<dbReference type="EMBL" id="BMAT01005340">
    <property type="protein sequence ID" value="GFR91435.1"/>
    <property type="molecule type" value="Genomic_DNA"/>
</dbReference>
<comment type="caution">
    <text evidence="2">The sequence shown here is derived from an EMBL/GenBank/DDBJ whole genome shotgun (WGS) entry which is preliminary data.</text>
</comment>
<dbReference type="Proteomes" id="UP000762676">
    <property type="component" value="Unassembled WGS sequence"/>
</dbReference>
<evidence type="ECO:0000313" key="3">
    <source>
        <dbReference type="Proteomes" id="UP000762676"/>
    </source>
</evidence>
<organism evidence="2 3">
    <name type="scientific">Elysia marginata</name>
    <dbReference type="NCBI Taxonomy" id="1093978"/>
    <lineage>
        <taxon>Eukaryota</taxon>
        <taxon>Metazoa</taxon>
        <taxon>Spiralia</taxon>
        <taxon>Lophotrochozoa</taxon>
        <taxon>Mollusca</taxon>
        <taxon>Gastropoda</taxon>
        <taxon>Heterobranchia</taxon>
        <taxon>Euthyneura</taxon>
        <taxon>Panpulmonata</taxon>
        <taxon>Sacoglossa</taxon>
        <taxon>Placobranchoidea</taxon>
        <taxon>Plakobranchidae</taxon>
        <taxon>Elysia</taxon>
    </lineage>
</organism>